<dbReference type="AlphaFoldDB" id="A0AAV8RXQ7"/>
<organism evidence="1 2">
    <name type="scientific">Ensete ventricosum</name>
    <name type="common">Abyssinian banana</name>
    <name type="synonym">Musa ensete</name>
    <dbReference type="NCBI Taxonomy" id="4639"/>
    <lineage>
        <taxon>Eukaryota</taxon>
        <taxon>Viridiplantae</taxon>
        <taxon>Streptophyta</taxon>
        <taxon>Embryophyta</taxon>
        <taxon>Tracheophyta</taxon>
        <taxon>Spermatophyta</taxon>
        <taxon>Magnoliopsida</taxon>
        <taxon>Liliopsida</taxon>
        <taxon>Zingiberales</taxon>
        <taxon>Musaceae</taxon>
        <taxon>Ensete</taxon>
    </lineage>
</organism>
<keyword evidence="2" id="KW-1185">Reference proteome</keyword>
<reference evidence="1 2" key="1">
    <citation type="submission" date="2022-12" db="EMBL/GenBank/DDBJ databases">
        <title>Chromosome-scale assembly of the Ensete ventricosum genome.</title>
        <authorList>
            <person name="Dussert Y."/>
            <person name="Stocks J."/>
            <person name="Wendawek A."/>
            <person name="Woldeyes F."/>
            <person name="Nichols R.A."/>
            <person name="Borrell J.S."/>
        </authorList>
    </citation>
    <scope>NUCLEOTIDE SEQUENCE [LARGE SCALE GENOMIC DNA]</scope>
    <source>
        <strain evidence="2">cv. Maze</strain>
        <tissue evidence="1">Seeds</tissue>
    </source>
</reference>
<dbReference type="EMBL" id="JAQQAF010000001">
    <property type="protein sequence ID" value="KAJ8511942.1"/>
    <property type="molecule type" value="Genomic_DNA"/>
</dbReference>
<name>A0AAV8RXQ7_ENSVE</name>
<gene>
    <name evidence="1" type="ORF">OPV22_002376</name>
</gene>
<proteinExistence type="predicted"/>
<sequence>MKGNGSPRQATCWAGTTEPPVELSFSYVSMGGRTTRAPTYLDSLTLLSRRAVLLATPSILHTGIENEIRFTLCLSYHMVGWKDKKGWTVLPCYFVSSAPNLLPFLPLVAELDLWKWVVCYRLPGKPVH</sequence>
<accession>A0AAV8RXQ7</accession>
<comment type="caution">
    <text evidence="1">The sequence shown here is derived from an EMBL/GenBank/DDBJ whole genome shotgun (WGS) entry which is preliminary data.</text>
</comment>
<evidence type="ECO:0000313" key="1">
    <source>
        <dbReference type="EMBL" id="KAJ8511942.1"/>
    </source>
</evidence>
<dbReference type="Proteomes" id="UP001222027">
    <property type="component" value="Unassembled WGS sequence"/>
</dbReference>
<protein>
    <submittedName>
        <fullName evidence="1">Uncharacterized protein</fullName>
    </submittedName>
</protein>
<evidence type="ECO:0000313" key="2">
    <source>
        <dbReference type="Proteomes" id="UP001222027"/>
    </source>
</evidence>